<dbReference type="EMBL" id="NVUS01000006">
    <property type="protein sequence ID" value="PCJ01874.1"/>
    <property type="molecule type" value="Genomic_DNA"/>
</dbReference>
<accession>A0A2A4Z441</accession>
<dbReference type="SUPFAM" id="SSF52058">
    <property type="entry name" value="L domain-like"/>
    <property type="match status" value="1"/>
</dbReference>
<evidence type="ECO:0000256" key="1">
    <source>
        <dbReference type="ARBA" id="ARBA00022614"/>
    </source>
</evidence>
<dbReference type="PANTHER" id="PTHR46652:SF3">
    <property type="entry name" value="LEUCINE-RICH REPEAT-CONTAINING PROTEIN 9"/>
    <property type="match status" value="1"/>
</dbReference>
<reference evidence="3" key="2">
    <citation type="journal article" date="2018" name="ISME J.">
        <title>A dynamic microbial community with high functional redundancy inhabits the cold, oxic subseafloor aquifer.</title>
        <authorList>
            <person name="Tully B.J."/>
            <person name="Wheat C.G."/>
            <person name="Glazer B.T."/>
            <person name="Huber J.A."/>
        </authorList>
    </citation>
    <scope>NUCLEOTIDE SEQUENCE</scope>
    <source>
        <strain evidence="3">NORP83</strain>
    </source>
</reference>
<dbReference type="AlphaFoldDB" id="A0A2A4Z441"/>
<organism evidence="3">
    <name type="scientific">OCS116 cluster bacterium</name>
    <dbReference type="NCBI Taxonomy" id="2030921"/>
    <lineage>
        <taxon>Bacteria</taxon>
        <taxon>Pseudomonadati</taxon>
        <taxon>Pseudomonadota</taxon>
        <taxon>Alphaproteobacteria</taxon>
        <taxon>OCS116 cluster</taxon>
    </lineage>
</organism>
<dbReference type="PRINTS" id="PR00019">
    <property type="entry name" value="LEURICHRPT"/>
</dbReference>
<evidence type="ECO:0008006" key="4">
    <source>
        <dbReference type="Google" id="ProtNLM"/>
    </source>
</evidence>
<gene>
    <name evidence="3" type="ORF">COB13_06775</name>
</gene>
<protein>
    <recommendedName>
        <fullName evidence="4">Leucine-rich repeat domain-containing protein</fullName>
    </recommendedName>
</protein>
<comment type="caution">
    <text evidence="3">The sequence shown here is derived from an EMBL/GenBank/DDBJ whole genome shotgun (WGS) entry which is preliminary data.</text>
</comment>
<evidence type="ECO:0000313" key="3">
    <source>
        <dbReference type="EMBL" id="PCJ01874.1"/>
    </source>
</evidence>
<dbReference type="PANTHER" id="PTHR46652">
    <property type="entry name" value="LEUCINE-RICH REPEAT AND IQ DOMAIN-CONTAINING PROTEIN 1-RELATED"/>
    <property type="match status" value="1"/>
</dbReference>
<dbReference type="PROSITE" id="PS51450">
    <property type="entry name" value="LRR"/>
    <property type="match status" value="4"/>
</dbReference>
<dbReference type="InterPro" id="IPR003591">
    <property type="entry name" value="Leu-rich_rpt_typical-subtyp"/>
</dbReference>
<dbReference type="Gene3D" id="3.80.10.10">
    <property type="entry name" value="Ribonuclease Inhibitor"/>
    <property type="match status" value="1"/>
</dbReference>
<evidence type="ECO:0000256" key="2">
    <source>
        <dbReference type="ARBA" id="ARBA00022737"/>
    </source>
</evidence>
<dbReference type="InterPro" id="IPR001611">
    <property type="entry name" value="Leu-rich_rpt"/>
</dbReference>
<reference key="1">
    <citation type="submission" date="2017-08" db="EMBL/GenBank/DDBJ databases">
        <title>A dynamic microbial community with high functional redundancy inhabits the cold, oxic subseafloor aquifer.</title>
        <authorList>
            <person name="Tully B.J."/>
            <person name="Wheat C.G."/>
            <person name="Glazer B.T."/>
            <person name="Huber J.A."/>
        </authorList>
    </citation>
    <scope>NUCLEOTIDE SEQUENCE [LARGE SCALE GENOMIC DNA]</scope>
</reference>
<dbReference type="InterPro" id="IPR050836">
    <property type="entry name" value="SDS22/Internalin_LRR"/>
</dbReference>
<proteinExistence type="predicted"/>
<dbReference type="Pfam" id="PF13855">
    <property type="entry name" value="LRR_8"/>
    <property type="match status" value="1"/>
</dbReference>
<keyword evidence="1" id="KW-0433">Leucine-rich repeat</keyword>
<dbReference type="SMART" id="SM00369">
    <property type="entry name" value="LRR_TYP"/>
    <property type="match status" value="3"/>
</dbReference>
<name>A0A2A4Z441_9PROT</name>
<keyword evidence="2" id="KW-0677">Repeat</keyword>
<sequence>MMGADMSSRKSKLCVLGEMGICASLGWEDFMLHILRNFIRAVTVVGIIFAGAVLADAKSDYATAVKRIEMAVRSGAKTLDLSELYQLKDIPEDIRRLTELNRLNLSYTRISSLEILRSLPQLEHLVLRATGLDNEDILPLTSMTGLKSLNLRQNLLWEIKPLMGLKALISLDLSSNDLPGIDELEELTQLEELDISFNEIAFISILLKQNKLRKLSISHMTVDDVDIIGQFTELEELNIGYSEVVDLSFVLQLPKLKIFWYEMERVTADKVILGILAARGVRVIPY</sequence>
<dbReference type="InterPro" id="IPR032675">
    <property type="entry name" value="LRR_dom_sf"/>
</dbReference>